<dbReference type="EMBL" id="CP058561">
    <property type="protein sequence ID" value="QUH27515.1"/>
    <property type="molecule type" value="Genomic_DNA"/>
</dbReference>
<dbReference type="Proteomes" id="UP000677305">
    <property type="component" value="Chromosome"/>
</dbReference>
<evidence type="ECO:0000256" key="5">
    <source>
        <dbReference type="ARBA" id="ARBA00023136"/>
    </source>
</evidence>
<organism evidence="10 11">
    <name type="scientific">Vallitalea guaymasensis</name>
    <dbReference type="NCBI Taxonomy" id="1185412"/>
    <lineage>
        <taxon>Bacteria</taxon>
        <taxon>Bacillati</taxon>
        <taxon>Bacillota</taxon>
        <taxon>Clostridia</taxon>
        <taxon>Lachnospirales</taxon>
        <taxon>Vallitaleaceae</taxon>
        <taxon>Vallitalea</taxon>
    </lineage>
</organism>
<comment type="similarity">
    <text evidence="2">Belongs to the GerABKC lipoprotein family.</text>
</comment>
<dbReference type="PROSITE" id="PS51257">
    <property type="entry name" value="PROKAR_LIPOPROTEIN"/>
    <property type="match status" value="1"/>
</dbReference>
<keyword evidence="7" id="KW-0449">Lipoprotein</keyword>
<evidence type="ECO:0000259" key="8">
    <source>
        <dbReference type="Pfam" id="PF05504"/>
    </source>
</evidence>
<evidence type="ECO:0000256" key="1">
    <source>
        <dbReference type="ARBA" id="ARBA00004635"/>
    </source>
</evidence>
<evidence type="ECO:0000256" key="3">
    <source>
        <dbReference type="ARBA" id="ARBA00022544"/>
    </source>
</evidence>
<keyword evidence="4" id="KW-0732">Signal</keyword>
<dbReference type="Pfam" id="PF25198">
    <property type="entry name" value="Spore_GerAC_N"/>
    <property type="match status" value="1"/>
</dbReference>
<reference evidence="10 11" key="1">
    <citation type="submission" date="2020-07" db="EMBL/GenBank/DDBJ databases">
        <title>Vallitalea guaymasensis genome.</title>
        <authorList>
            <person name="Postec A."/>
        </authorList>
    </citation>
    <scope>NUCLEOTIDE SEQUENCE [LARGE SCALE GENOMIC DNA]</scope>
    <source>
        <strain evidence="10 11">Ra1766G1</strain>
    </source>
</reference>
<gene>
    <name evidence="10" type="ORF">HYG85_00695</name>
</gene>
<name>A0A8J8M7C7_9FIRM</name>
<evidence type="ECO:0000256" key="4">
    <source>
        <dbReference type="ARBA" id="ARBA00022729"/>
    </source>
</evidence>
<sequence>MRNKVILSLCIILQISLLCGCWSKKELDEISILSGIGIDNTDDDKLLLTMQVILHREMKIESQSGKRGEERPTQNVEVIGDSLIDANRNFILQTGRRGYWSHVSVIVIGEELAKKGISPILDVLERDNEIRQRTLVLVAKGEAKEILMGETIDLEVIQAYNIKDMIKIAHNDGKSVKVDLRNYYLMSSKKSHSSFIPGINIIQTNGSRNGNIELKDTGIFKENKLVGWFNETETRGLLWILDDIQSCITEVNYPKEKCNSVFIEVLRSRTKVEPVIKNNTLEKIVLNVSASGKIAQSNEYVDITKTKVISEIGKATEEVITKKMIGTIKKGKSLNVDIFGFGEAIYKKNPKLWKEMEGYWEDIFLSIPVEVNVNMEIKRTGLISKSKKDKGM</sequence>
<keyword evidence="6" id="KW-0564">Palmitate</keyword>
<comment type="subcellular location">
    <subcellularLocation>
        <location evidence="1">Membrane</location>
        <topology evidence="1">Lipid-anchor</topology>
    </subcellularLocation>
</comment>
<evidence type="ECO:0000313" key="11">
    <source>
        <dbReference type="Proteomes" id="UP000677305"/>
    </source>
</evidence>
<dbReference type="NCBIfam" id="TIGR02887">
    <property type="entry name" value="spore_ger_x_C"/>
    <property type="match status" value="1"/>
</dbReference>
<accession>A0A8J8M7C7</accession>
<dbReference type="InterPro" id="IPR008844">
    <property type="entry name" value="Spore_GerAC-like"/>
</dbReference>
<evidence type="ECO:0000256" key="7">
    <source>
        <dbReference type="ARBA" id="ARBA00023288"/>
    </source>
</evidence>
<keyword evidence="11" id="KW-1185">Reference proteome</keyword>
<dbReference type="AlphaFoldDB" id="A0A8J8M7C7"/>
<dbReference type="InterPro" id="IPR057336">
    <property type="entry name" value="GerAC_N"/>
</dbReference>
<keyword evidence="5" id="KW-0472">Membrane</keyword>
<feature type="domain" description="Spore germination GerAC-like C-terminal" evidence="8">
    <location>
        <begin position="217"/>
        <end position="381"/>
    </location>
</feature>
<feature type="domain" description="Spore germination protein N-terminal" evidence="9">
    <location>
        <begin position="24"/>
        <end position="200"/>
    </location>
</feature>
<protein>
    <submittedName>
        <fullName evidence="10">Ger(X)C family spore germination protein</fullName>
    </submittedName>
</protein>
<proteinExistence type="inferred from homology"/>
<keyword evidence="3" id="KW-0309">Germination</keyword>
<evidence type="ECO:0000259" key="9">
    <source>
        <dbReference type="Pfam" id="PF25198"/>
    </source>
</evidence>
<dbReference type="GO" id="GO:0016020">
    <property type="term" value="C:membrane"/>
    <property type="evidence" value="ECO:0007669"/>
    <property type="project" value="UniProtKB-SubCell"/>
</dbReference>
<dbReference type="Gene3D" id="3.30.300.210">
    <property type="entry name" value="Nutrient germinant receptor protein C, domain 3"/>
    <property type="match status" value="1"/>
</dbReference>
<dbReference type="Pfam" id="PF05504">
    <property type="entry name" value="Spore_GerAC"/>
    <property type="match status" value="1"/>
</dbReference>
<dbReference type="RefSeq" id="WP_212691875.1">
    <property type="nucleotide sequence ID" value="NZ_CP058561.1"/>
</dbReference>
<dbReference type="PANTHER" id="PTHR35789:SF1">
    <property type="entry name" value="SPORE GERMINATION PROTEIN B3"/>
    <property type="match status" value="1"/>
</dbReference>
<evidence type="ECO:0000256" key="2">
    <source>
        <dbReference type="ARBA" id="ARBA00007886"/>
    </source>
</evidence>
<dbReference type="InterPro" id="IPR046953">
    <property type="entry name" value="Spore_GerAC-like_C"/>
</dbReference>
<evidence type="ECO:0000313" key="10">
    <source>
        <dbReference type="EMBL" id="QUH27515.1"/>
    </source>
</evidence>
<dbReference type="PANTHER" id="PTHR35789">
    <property type="entry name" value="SPORE GERMINATION PROTEIN B3"/>
    <property type="match status" value="1"/>
</dbReference>
<dbReference type="InterPro" id="IPR038501">
    <property type="entry name" value="Spore_GerAC_C_sf"/>
</dbReference>
<evidence type="ECO:0000256" key="6">
    <source>
        <dbReference type="ARBA" id="ARBA00023139"/>
    </source>
</evidence>
<dbReference type="GO" id="GO:0009847">
    <property type="term" value="P:spore germination"/>
    <property type="evidence" value="ECO:0007669"/>
    <property type="project" value="InterPro"/>
</dbReference>
<dbReference type="KEGG" id="vgu:HYG85_00695"/>
<dbReference type="Gene3D" id="6.20.190.10">
    <property type="entry name" value="Nutrient germinant receptor protein C, domain 1"/>
    <property type="match status" value="1"/>
</dbReference>